<evidence type="ECO:0000313" key="3">
    <source>
        <dbReference type="EMBL" id="SJZ54202.1"/>
    </source>
</evidence>
<dbReference type="PANTHER" id="PTHR34978">
    <property type="entry name" value="POSSIBLE SENSOR-TRANSDUCER PROTEIN BLAR"/>
    <property type="match status" value="1"/>
</dbReference>
<accession>A0A1T4LHE0</accession>
<proteinExistence type="predicted"/>
<dbReference type="Pfam" id="PF05569">
    <property type="entry name" value="Peptidase_M56"/>
    <property type="match status" value="1"/>
</dbReference>
<dbReference type="PANTHER" id="PTHR34978:SF3">
    <property type="entry name" value="SLR0241 PROTEIN"/>
    <property type="match status" value="1"/>
</dbReference>
<feature type="transmembrane region" description="Helical" evidence="1">
    <location>
        <begin position="12"/>
        <end position="29"/>
    </location>
</feature>
<dbReference type="STRING" id="118967.SAMN02745191_0893"/>
<keyword evidence="1" id="KW-1133">Transmembrane helix</keyword>
<dbReference type="OrthoDB" id="9814002at2"/>
<protein>
    <submittedName>
        <fullName evidence="3">Signal transducer regulating beta-lactamase production, contains metallopeptidase domain</fullName>
    </submittedName>
</protein>
<evidence type="ECO:0000313" key="4">
    <source>
        <dbReference type="Proteomes" id="UP000243297"/>
    </source>
</evidence>
<feature type="transmembrane region" description="Helical" evidence="1">
    <location>
        <begin position="216"/>
        <end position="239"/>
    </location>
</feature>
<dbReference type="EMBL" id="FUWY01000002">
    <property type="protein sequence ID" value="SJZ54202.1"/>
    <property type="molecule type" value="Genomic_DNA"/>
</dbReference>
<dbReference type="Proteomes" id="UP000243297">
    <property type="component" value="Unassembled WGS sequence"/>
</dbReference>
<feature type="transmembrane region" description="Helical" evidence="1">
    <location>
        <begin position="304"/>
        <end position="327"/>
    </location>
</feature>
<dbReference type="Gene3D" id="2.70.70.10">
    <property type="entry name" value="Glucose Permease (Domain IIA)"/>
    <property type="match status" value="1"/>
</dbReference>
<dbReference type="RefSeq" id="WP_078711321.1">
    <property type="nucleotide sequence ID" value="NZ_FUWY01000002.1"/>
</dbReference>
<dbReference type="InterPro" id="IPR008756">
    <property type="entry name" value="Peptidase_M56"/>
</dbReference>
<gene>
    <name evidence="3" type="ORF">SAMN02745191_0893</name>
</gene>
<evidence type="ECO:0000256" key="1">
    <source>
        <dbReference type="SAM" id="Phobius"/>
    </source>
</evidence>
<organism evidence="3 4">
    <name type="scientific">Anaerorhabdus furcosa</name>
    <dbReference type="NCBI Taxonomy" id="118967"/>
    <lineage>
        <taxon>Bacteria</taxon>
        <taxon>Bacillati</taxon>
        <taxon>Bacillota</taxon>
        <taxon>Erysipelotrichia</taxon>
        <taxon>Erysipelotrichales</taxon>
        <taxon>Erysipelotrichaceae</taxon>
        <taxon>Anaerorhabdus</taxon>
    </lineage>
</organism>
<evidence type="ECO:0000259" key="2">
    <source>
        <dbReference type="Pfam" id="PF05569"/>
    </source>
</evidence>
<feature type="transmembrane region" description="Helical" evidence="1">
    <location>
        <begin position="132"/>
        <end position="151"/>
    </location>
</feature>
<dbReference type="InterPro" id="IPR052173">
    <property type="entry name" value="Beta-lactam_resp_regulator"/>
</dbReference>
<keyword evidence="1" id="KW-0472">Membrane</keyword>
<reference evidence="4" key="1">
    <citation type="submission" date="2017-02" db="EMBL/GenBank/DDBJ databases">
        <authorList>
            <person name="Varghese N."/>
            <person name="Submissions S."/>
        </authorList>
    </citation>
    <scope>NUCLEOTIDE SEQUENCE [LARGE SCALE GENOMIC DNA]</scope>
    <source>
        <strain evidence="4">ATCC 25662</strain>
    </source>
</reference>
<feature type="transmembrane region" description="Helical" evidence="1">
    <location>
        <begin position="36"/>
        <end position="54"/>
    </location>
</feature>
<dbReference type="InterPro" id="IPR011055">
    <property type="entry name" value="Dup_hybrid_motif"/>
</dbReference>
<dbReference type="CDD" id="cd07341">
    <property type="entry name" value="M56_BlaR1_MecR1_like"/>
    <property type="match status" value="1"/>
</dbReference>
<keyword evidence="1" id="KW-0812">Transmembrane</keyword>
<dbReference type="AlphaFoldDB" id="A0A1T4LHE0"/>
<name>A0A1T4LHE0_9FIRM</name>
<sequence>MDILFTDLLNMSISASVIAIVIIILRLALKKSPRIFSYALWVFVLIRLLLPVSFESSFSIFNNLNSMTNHVGAPQFVNYPTNRNIPLESTISGENSLANSKNENIVDNKNFENNEQNPKPVELNKKEFNWKILIPVFWMIGSLVYYIVLVLQDIKLRNKLKFAIHLGGNVYECDEIDIPFLYGIVKPKIYVPPNLDETQLINIVTHESIHMKRYDYIVKFISTLVLGIHWFNPILWLSYYYMCEDMEMSCDEAALRILGMKRKKSYGKTLIDLSAKPFTTTLAFSENKTESRIKNLLNYRKPKVWFTILAFLIIFLFMIPLVSNPIAYGQDYNRIKETVAYETVEDVKHYSFETNKKAIDNRYSLSFTEQPNYQLLITAISKSNDSRSYFLYDTVVDKVVSTYFDVDSDVLGKKTVDTICSTANNSYVDLVVFSKLYEEGINYSNSNDNVINTITSIPEFAGSDLHYINVDRERILIQYSSNGQNGYILYNEKTRLIEKTSTTLTIDKERLLEICEMIVEYNRQDVAFTKKCAVLENNKISCPNKEYTIPENIKTIFPLIEGKIETKKNDIYMISTSLEGKQAVMAIGPGKVIDSGQDERGYYFVINHEGNEVYYGGLTSDVWNQVGDSISSGSQLIGYIDTGLLYFGGPSIDEEMTMYFVNQEKKINVIEKSEVSYFITDEQFAAIETLFKENNPYTEYNKSEIKVESMMARPGERKDIMVTAQVNDFPTLAINQSTSEDYFLIDKAYLFKNIENNVAGNHKVDYLISISEGQYWPTSDPIMVSFRVDDDKFFDGYYNFGSKTFYEGENTSTLSTFDENILAAIGKLIDNECQKIVKIDKKVNELVVEAIRIITENENYTNYNLQTLEDLF</sequence>
<keyword evidence="4" id="KW-1185">Reference proteome</keyword>
<feature type="domain" description="Peptidase M56" evidence="2">
    <location>
        <begin position="8"/>
        <end position="293"/>
    </location>
</feature>